<comment type="caution">
    <text evidence="1">The sequence shown here is derived from an EMBL/GenBank/DDBJ whole genome shotgun (WGS) entry which is preliminary data.</text>
</comment>
<sequence>MMALRSLCVRFRTDFSLTKHVHHLCYFACGNSITSSTKLHNVDANNGFLMKRISFRSNLTWTRHALRNTQPERGLWGWLNSVFNRVDEDRLKEVGPDRTCAEWLLRCGAGVRWKNMEHWERDYNSLPGSNYDRYKIEEIDATGSAVMAIGFPHLKGLRHVRRIILHDCRYLYDEALEYLPLVKDTLVFLQISNCGDITDRGLVPLTQLSNLKELILFALPEVRDREGVERMLKSALPECHVQFTESRPTVEEEEEHQ</sequence>
<reference evidence="1 2" key="1">
    <citation type="journal article" date="2023" name="Sci. Data">
        <title>Genome assembly of the Korean intertidal mud-creeper Batillaria attramentaria.</title>
        <authorList>
            <person name="Patra A.K."/>
            <person name="Ho P.T."/>
            <person name="Jun S."/>
            <person name="Lee S.J."/>
            <person name="Kim Y."/>
            <person name="Won Y.J."/>
        </authorList>
    </citation>
    <scope>NUCLEOTIDE SEQUENCE [LARGE SCALE GENOMIC DNA]</scope>
    <source>
        <strain evidence="1">Wonlab-2016</strain>
    </source>
</reference>
<accession>A0ABD0K900</accession>
<evidence type="ECO:0000313" key="1">
    <source>
        <dbReference type="EMBL" id="KAK7483527.1"/>
    </source>
</evidence>
<dbReference type="AlphaFoldDB" id="A0ABD0K900"/>
<dbReference type="EMBL" id="JACVVK020000225">
    <property type="protein sequence ID" value="KAK7483527.1"/>
    <property type="molecule type" value="Genomic_DNA"/>
</dbReference>
<dbReference type="Proteomes" id="UP001519460">
    <property type="component" value="Unassembled WGS sequence"/>
</dbReference>
<name>A0ABD0K900_9CAEN</name>
<dbReference type="InterPro" id="IPR032675">
    <property type="entry name" value="LRR_dom_sf"/>
</dbReference>
<evidence type="ECO:0000313" key="2">
    <source>
        <dbReference type="Proteomes" id="UP001519460"/>
    </source>
</evidence>
<gene>
    <name evidence="1" type="ORF">BaRGS_00025201</name>
</gene>
<dbReference type="Gene3D" id="3.80.10.10">
    <property type="entry name" value="Ribonuclease Inhibitor"/>
    <property type="match status" value="1"/>
</dbReference>
<evidence type="ECO:0008006" key="3">
    <source>
        <dbReference type="Google" id="ProtNLM"/>
    </source>
</evidence>
<protein>
    <recommendedName>
        <fullName evidence="3">Mitochondrial ATP synthase regulatory component factor B</fullName>
    </recommendedName>
</protein>
<organism evidence="1 2">
    <name type="scientific">Batillaria attramentaria</name>
    <dbReference type="NCBI Taxonomy" id="370345"/>
    <lineage>
        <taxon>Eukaryota</taxon>
        <taxon>Metazoa</taxon>
        <taxon>Spiralia</taxon>
        <taxon>Lophotrochozoa</taxon>
        <taxon>Mollusca</taxon>
        <taxon>Gastropoda</taxon>
        <taxon>Caenogastropoda</taxon>
        <taxon>Sorbeoconcha</taxon>
        <taxon>Cerithioidea</taxon>
        <taxon>Batillariidae</taxon>
        <taxon>Batillaria</taxon>
    </lineage>
</organism>
<proteinExistence type="predicted"/>
<keyword evidence="2" id="KW-1185">Reference proteome</keyword>
<dbReference type="SUPFAM" id="SSF52047">
    <property type="entry name" value="RNI-like"/>
    <property type="match status" value="1"/>
</dbReference>